<protein>
    <submittedName>
        <fullName evidence="5">ABC-2 type transport system ATP-binding protein</fullName>
    </submittedName>
</protein>
<dbReference type="InterPro" id="IPR027417">
    <property type="entry name" value="P-loop_NTPase"/>
</dbReference>
<gene>
    <name evidence="5" type="ORF">SAMN02910280_2075</name>
</gene>
<evidence type="ECO:0000313" key="5">
    <source>
        <dbReference type="EMBL" id="SFW35609.1"/>
    </source>
</evidence>
<dbReference type="SMART" id="SM00382">
    <property type="entry name" value="AAA"/>
    <property type="match status" value="1"/>
</dbReference>
<evidence type="ECO:0000256" key="3">
    <source>
        <dbReference type="ARBA" id="ARBA00022840"/>
    </source>
</evidence>
<sequence>MIELKNTVKNFDSYTALDGVSLKIDKGTAFGLLGSNGAGKSTILRLISGIYSPESGEVLIDGEKVFDNTDAKQKVFFINDETVQFGAFTLKKLKNYYKNYYTNFSDEIFETLLKKTGLPLDKKINTFSKGMKRQAIVIIGLACRTDYLLLDEAFDGLDPTMRIIVKKMLVDAMLDRKLTTIISSHNLKEINEVCDTAALIHNGKIVFCRDIDDVKGSVHKIQVVFNKNEDGSVPSYTKEDFAQEGIEILHYEQSQSICFIIAKGDIDAIKASLLTKRPMLTEVIPLTLEEIFIYELEVLGYDSSDNIGE</sequence>
<dbReference type="InterPro" id="IPR051782">
    <property type="entry name" value="ABC_Transporter_VariousFunc"/>
</dbReference>
<dbReference type="CDD" id="cd03230">
    <property type="entry name" value="ABC_DR_subfamily_A"/>
    <property type="match status" value="1"/>
</dbReference>
<keyword evidence="2" id="KW-0547">Nucleotide-binding</keyword>
<dbReference type="Proteomes" id="UP000183461">
    <property type="component" value="Unassembled WGS sequence"/>
</dbReference>
<dbReference type="GO" id="GO:0016887">
    <property type="term" value="F:ATP hydrolysis activity"/>
    <property type="evidence" value="ECO:0007669"/>
    <property type="project" value="InterPro"/>
</dbReference>
<dbReference type="InterPro" id="IPR003439">
    <property type="entry name" value="ABC_transporter-like_ATP-bd"/>
</dbReference>
<dbReference type="InterPro" id="IPR003593">
    <property type="entry name" value="AAA+_ATPase"/>
</dbReference>
<proteinExistence type="predicted"/>
<dbReference type="AlphaFoldDB" id="A0A1K1NK17"/>
<dbReference type="PROSITE" id="PS50893">
    <property type="entry name" value="ABC_TRANSPORTER_2"/>
    <property type="match status" value="1"/>
</dbReference>
<accession>A0A1K1NK17</accession>
<reference evidence="5 6" key="1">
    <citation type="submission" date="2016-11" db="EMBL/GenBank/DDBJ databases">
        <authorList>
            <person name="Jaros S."/>
            <person name="Januszkiewicz K."/>
            <person name="Wedrychowicz H."/>
        </authorList>
    </citation>
    <scope>NUCLEOTIDE SEQUENCE [LARGE SCALE GENOMIC DNA]</scope>
    <source>
        <strain evidence="5 6">YL228</strain>
    </source>
</reference>
<dbReference type="EMBL" id="FPIP01000004">
    <property type="protein sequence ID" value="SFW35609.1"/>
    <property type="molecule type" value="Genomic_DNA"/>
</dbReference>
<keyword evidence="1" id="KW-0813">Transport</keyword>
<evidence type="ECO:0000313" key="6">
    <source>
        <dbReference type="Proteomes" id="UP000183461"/>
    </source>
</evidence>
<name>A0A1K1NK17_RUMFL</name>
<dbReference type="GO" id="GO:0005524">
    <property type="term" value="F:ATP binding"/>
    <property type="evidence" value="ECO:0007669"/>
    <property type="project" value="UniProtKB-KW"/>
</dbReference>
<dbReference type="RefSeq" id="WP_072300326.1">
    <property type="nucleotide sequence ID" value="NZ_FPIP01000004.1"/>
</dbReference>
<evidence type="ECO:0000259" key="4">
    <source>
        <dbReference type="PROSITE" id="PS50893"/>
    </source>
</evidence>
<feature type="domain" description="ABC transporter" evidence="4">
    <location>
        <begin position="2"/>
        <end position="227"/>
    </location>
</feature>
<keyword evidence="3 5" id="KW-0067">ATP-binding</keyword>
<evidence type="ECO:0000256" key="2">
    <source>
        <dbReference type="ARBA" id="ARBA00022741"/>
    </source>
</evidence>
<organism evidence="5 6">
    <name type="scientific">Ruminococcus flavefaciens</name>
    <dbReference type="NCBI Taxonomy" id="1265"/>
    <lineage>
        <taxon>Bacteria</taxon>
        <taxon>Bacillati</taxon>
        <taxon>Bacillota</taxon>
        <taxon>Clostridia</taxon>
        <taxon>Eubacteriales</taxon>
        <taxon>Oscillospiraceae</taxon>
        <taxon>Ruminococcus</taxon>
    </lineage>
</organism>
<evidence type="ECO:0000256" key="1">
    <source>
        <dbReference type="ARBA" id="ARBA00022448"/>
    </source>
</evidence>
<dbReference type="Gene3D" id="3.40.50.300">
    <property type="entry name" value="P-loop containing nucleotide triphosphate hydrolases"/>
    <property type="match status" value="1"/>
</dbReference>
<dbReference type="SUPFAM" id="SSF52540">
    <property type="entry name" value="P-loop containing nucleoside triphosphate hydrolases"/>
    <property type="match status" value="1"/>
</dbReference>
<dbReference type="PANTHER" id="PTHR42939:SF1">
    <property type="entry name" value="ABC TRANSPORTER ATP-BINDING PROTEIN ALBC-RELATED"/>
    <property type="match status" value="1"/>
</dbReference>
<dbReference type="Pfam" id="PF00005">
    <property type="entry name" value="ABC_tran"/>
    <property type="match status" value="1"/>
</dbReference>
<dbReference type="PANTHER" id="PTHR42939">
    <property type="entry name" value="ABC TRANSPORTER ATP-BINDING PROTEIN ALBC-RELATED"/>
    <property type="match status" value="1"/>
</dbReference>